<dbReference type="SUPFAM" id="SSF57667">
    <property type="entry name" value="beta-beta-alpha zinc fingers"/>
    <property type="match status" value="1"/>
</dbReference>
<organism evidence="4 5">
    <name type="scientific">Cicer arietinum</name>
    <name type="common">Chickpea</name>
    <name type="synonym">Garbanzo</name>
    <dbReference type="NCBI Taxonomy" id="3827"/>
    <lineage>
        <taxon>Eukaryota</taxon>
        <taxon>Viridiplantae</taxon>
        <taxon>Streptophyta</taxon>
        <taxon>Embryophyta</taxon>
        <taxon>Tracheophyta</taxon>
        <taxon>Spermatophyta</taxon>
        <taxon>Magnoliopsida</taxon>
        <taxon>eudicotyledons</taxon>
        <taxon>Gunneridae</taxon>
        <taxon>Pentapetalae</taxon>
        <taxon>rosids</taxon>
        <taxon>fabids</taxon>
        <taxon>Fabales</taxon>
        <taxon>Fabaceae</taxon>
        <taxon>Papilionoideae</taxon>
        <taxon>50 kb inversion clade</taxon>
        <taxon>NPAAA clade</taxon>
        <taxon>Hologalegina</taxon>
        <taxon>IRL clade</taxon>
        <taxon>Cicereae</taxon>
        <taxon>Cicer</taxon>
    </lineage>
</organism>
<dbReference type="InterPro" id="IPR004345">
    <property type="entry name" value="TB2_DP1_HVA22"/>
</dbReference>
<name>A0A3Q7XUF0_CICAR</name>
<gene>
    <name evidence="5" type="primary">LOC101492718</name>
</gene>
<evidence type="ECO:0000313" key="4">
    <source>
        <dbReference type="Proteomes" id="UP000087171"/>
    </source>
</evidence>
<dbReference type="RefSeq" id="XP_027187561.1">
    <property type="nucleotide sequence ID" value="XM_027331760.1"/>
</dbReference>
<dbReference type="PANTHER" id="PTHR47723">
    <property type="entry name" value="OS05G0353850 PROTEIN"/>
    <property type="match status" value="1"/>
</dbReference>
<evidence type="ECO:0000313" key="5">
    <source>
        <dbReference type="RefSeq" id="XP_027187561.1"/>
    </source>
</evidence>
<dbReference type="Pfam" id="PF12874">
    <property type="entry name" value="zf-met"/>
    <property type="match status" value="1"/>
</dbReference>
<reference evidence="5" key="2">
    <citation type="submission" date="2025-08" db="UniProtKB">
        <authorList>
            <consortium name="RefSeq"/>
        </authorList>
    </citation>
    <scope>IDENTIFICATION</scope>
    <source>
        <tissue evidence="5">Etiolated seedlings</tissue>
    </source>
</reference>
<reference evidence="4" key="1">
    <citation type="journal article" date="2013" name="Nat. Biotechnol.">
        <title>Draft genome sequence of chickpea (Cicer arietinum) provides a resource for trait improvement.</title>
        <authorList>
            <person name="Varshney R.K."/>
            <person name="Song C."/>
            <person name="Saxena R.K."/>
            <person name="Azam S."/>
            <person name="Yu S."/>
            <person name="Sharpe A.G."/>
            <person name="Cannon S."/>
            <person name="Baek J."/>
            <person name="Rosen B.D."/>
            <person name="Tar'an B."/>
            <person name="Millan T."/>
            <person name="Zhang X."/>
            <person name="Ramsay L.D."/>
            <person name="Iwata A."/>
            <person name="Wang Y."/>
            <person name="Nelson W."/>
            <person name="Farmer A.D."/>
            <person name="Gaur P.M."/>
            <person name="Soderlund C."/>
            <person name="Penmetsa R.V."/>
            <person name="Xu C."/>
            <person name="Bharti A.K."/>
            <person name="He W."/>
            <person name="Winter P."/>
            <person name="Zhao S."/>
            <person name="Hane J.K."/>
            <person name="Carrasquilla-Garcia N."/>
            <person name="Condie J.A."/>
            <person name="Upadhyaya H.D."/>
            <person name="Luo M.C."/>
            <person name="Thudi M."/>
            <person name="Gowda C.L."/>
            <person name="Singh N.P."/>
            <person name="Lichtenzveig J."/>
            <person name="Gali K.K."/>
            <person name="Rubio J."/>
            <person name="Nadarajan N."/>
            <person name="Dolezel J."/>
            <person name="Bansal K.C."/>
            <person name="Xu X."/>
            <person name="Edwards D."/>
            <person name="Zhang G."/>
            <person name="Kahl G."/>
            <person name="Gil J."/>
            <person name="Singh K.B."/>
            <person name="Datta S.K."/>
            <person name="Jackson S.A."/>
            <person name="Wang J."/>
            <person name="Cook D.R."/>
        </authorList>
    </citation>
    <scope>NUCLEOTIDE SEQUENCE [LARGE SCALE GENOMIC DNA]</scope>
    <source>
        <strain evidence="4">cv. CDC Frontier</strain>
    </source>
</reference>
<evidence type="ECO:0000259" key="3">
    <source>
        <dbReference type="Pfam" id="PF13456"/>
    </source>
</evidence>
<feature type="transmembrane region" description="Helical" evidence="1">
    <location>
        <begin position="75"/>
        <end position="96"/>
    </location>
</feature>
<dbReference type="GeneID" id="101492718"/>
<dbReference type="CDD" id="cd06222">
    <property type="entry name" value="RNase_H_like"/>
    <property type="match status" value="1"/>
</dbReference>
<dbReference type="InterPro" id="IPR036397">
    <property type="entry name" value="RNaseH_sf"/>
</dbReference>
<dbReference type="PaxDb" id="3827-XP_004490492.1"/>
<dbReference type="OrthoDB" id="10009287at2759"/>
<feature type="transmembrane region" description="Helical" evidence="1">
    <location>
        <begin position="16"/>
        <end position="35"/>
    </location>
</feature>
<dbReference type="InterPro" id="IPR013087">
    <property type="entry name" value="Znf_C2H2_type"/>
</dbReference>
<dbReference type="STRING" id="3827.A0A3Q7XUF0"/>
<dbReference type="GO" id="GO:0004523">
    <property type="term" value="F:RNA-DNA hybrid ribonuclease activity"/>
    <property type="evidence" value="ECO:0007669"/>
    <property type="project" value="InterPro"/>
</dbReference>
<dbReference type="KEGG" id="cam:101492718"/>
<feature type="domain" description="C2H2-type" evidence="2">
    <location>
        <begin position="168"/>
        <end position="192"/>
    </location>
</feature>
<dbReference type="InterPro" id="IPR012337">
    <property type="entry name" value="RNaseH-like_sf"/>
</dbReference>
<dbReference type="InterPro" id="IPR036236">
    <property type="entry name" value="Znf_C2H2_sf"/>
</dbReference>
<accession>A0A3Q7XUF0</accession>
<keyword evidence="1" id="KW-1133">Transmembrane helix</keyword>
<dbReference type="Gene3D" id="3.30.160.60">
    <property type="entry name" value="Classic Zinc Finger"/>
    <property type="match status" value="1"/>
</dbReference>
<feature type="transmembrane region" description="Helical" evidence="1">
    <location>
        <begin position="47"/>
        <end position="69"/>
    </location>
</feature>
<feature type="domain" description="RNase H type-1" evidence="3">
    <location>
        <begin position="258"/>
        <end position="373"/>
    </location>
</feature>
<dbReference type="Proteomes" id="UP000087171">
    <property type="component" value="Chromosome Ca2"/>
</dbReference>
<dbReference type="Pfam" id="PF13456">
    <property type="entry name" value="RVT_3"/>
    <property type="match status" value="1"/>
</dbReference>
<dbReference type="SUPFAM" id="SSF53098">
    <property type="entry name" value="Ribonuclease H-like"/>
    <property type="match status" value="1"/>
</dbReference>
<dbReference type="Pfam" id="PF03134">
    <property type="entry name" value="TB2_DP1_HVA22"/>
    <property type="match status" value="1"/>
</dbReference>
<keyword evidence="1" id="KW-0472">Membrane</keyword>
<proteinExistence type="predicted"/>
<dbReference type="GO" id="GO:0003676">
    <property type="term" value="F:nucleic acid binding"/>
    <property type="evidence" value="ECO:0007669"/>
    <property type="project" value="InterPro"/>
</dbReference>
<evidence type="ECO:0000256" key="1">
    <source>
        <dbReference type="SAM" id="Phobius"/>
    </source>
</evidence>
<dbReference type="InterPro" id="IPR002156">
    <property type="entry name" value="RNaseH_domain"/>
</dbReference>
<evidence type="ECO:0000259" key="2">
    <source>
        <dbReference type="Pfam" id="PF12874"/>
    </source>
</evidence>
<dbReference type="InterPro" id="IPR044730">
    <property type="entry name" value="RNase_H-like_dom_plant"/>
</dbReference>
<sequence length="375" mass="43308">MDSEIFHTILTKSLTVLVWPPISLLCPLYVSIRALESDCRSSNQRCLAFWVLFYLSMIMECEFAVLFTWPPWWPHAKAMATFLLLIPNFGAALYIYKFLIKHYCTWNICAWTLNIFYQKITRFESDEDSEKLSEQEEKNLVYQGRDDHADCDKTKSSYASKKQVQKEWSCALCQISTTSENCLVEHLQGKQHKAKKKELRVGLRLINSPYMLSFTQERIKGMTLLKNLNQIANILSPVSTSTIWCEWKKPEFGWTKLNTDGSVNKETAAFGGLLRDHRGEPICGFVSKAPQGDIFLVELWAIWRGLVLSFGLGIKSIWVESDSMSVVKTINKMQPCPKAESCLEKIWKLLSKFEKYRISHSWRETNRAADHLVGF</sequence>
<dbReference type="Gene3D" id="3.30.420.10">
    <property type="entry name" value="Ribonuclease H-like superfamily/Ribonuclease H"/>
    <property type="match status" value="1"/>
</dbReference>
<protein>
    <submittedName>
        <fullName evidence="5">Uncharacterized protein LOC101492718</fullName>
    </submittedName>
</protein>
<dbReference type="InterPro" id="IPR053151">
    <property type="entry name" value="RNase_H-like"/>
</dbReference>
<keyword evidence="4" id="KW-1185">Reference proteome</keyword>
<dbReference type="PANTHER" id="PTHR47723:SF23">
    <property type="entry name" value="REVERSE TRANSCRIPTASE-LIKE PROTEIN"/>
    <property type="match status" value="1"/>
</dbReference>
<dbReference type="AlphaFoldDB" id="A0A3Q7XUF0"/>
<keyword evidence="1" id="KW-0812">Transmembrane</keyword>